<keyword evidence="3" id="KW-1185">Reference proteome</keyword>
<dbReference type="EMBL" id="JAAEJV010000014">
    <property type="protein sequence ID" value="MBF5059200.1"/>
    <property type="molecule type" value="Genomic_DNA"/>
</dbReference>
<keyword evidence="1" id="KW-1277">Toxin-antitoxin system</keyword>
<dbReference type="SUPFAM" id="SSF47598">
    <property type="entry name" value="Ribbon-helix-helix"/>
    <property type="match status" value="1"/>
</dbReference>
<evidence type="ECO:0000256" key="1">
    <source>
        <dbReference type="ARBA" id="ARBA00022649"/>
    </source>
</evidence>
<dbReference type="InterPro" id="IPR038296">
    <property type="entry name" value="ParD_sf"/>
</dbReference>
<dbReference type="InterPro" id="IPR022789">
    <property type="entry name" value="ParD"/>
</dbReference>
<reference evidence="2 3" key="1">
    <citation type="submission" date="2020-01" db="EMBL/GenBank/DDBJ databases">
        <title>Draft genome sequence of Cand. Neptunochlamydia vexilliferae K9.</title>
        <authorList>
            <person name="Schulz F."/>
            <person name="Koestlbacher S."/>
            <person name="Wascher F."/>
            <person name="Pizzetti I."/>
            <person name="Horn M."/>
        </authorList>
    </citation>
    <scope>NUCLEOTIDE SEQUENCE [LARGE SCALE GENOMIC DNA]</scope>
    <source>
        <strain evidence="2 3">K9</strain>
    </source>
</reference>
<accession>A0ABS0B0W3</accession>
<protein>
    <submittedName>
        <fullName evidence="2">Uncharacterized protein</fullName>
    </submittedName>
</protein>
<dbReference type="Proteomes" id="UP001194714">
    <property type="component" value="Unassembled WGS sequence"/>
</dbReference>
<evidence type="ECO:0000313" key="2">
    <source>
        <dbReference type="EMBL" id="MBF5059200.1"/>
    </source>
</evidence>
<dbReference type="InterPro" id="IPR010985">
    <property type="entry name" value="Ribbon_hlx_hlx"/>
</dbReference>
<name>A0ABS0B0W3_9BACT</name>
<sequence>MRRDAMATQMTRMSIDIPTKDHRRLKVLANSQGLTIREFVLTSLEPALHPTKKPNKETQKAMEDARKRKTIKANDFEDLCDKLGI</sequence>
<dbReference type="Pfam" id="PF09386">
    <property type="entry name" value="ParD"/>
    <property type="match status" value="1"/>
</dbReference>
<proteinExistence type="predicted"/>
<evidence type="ECO:0000313" key="3">
    <source>
        <dbReference type="Proteomes" id="UP001194714"/>
    </source>
</evidence>
<gene>
    <name evidence="2" type="ORF">NEPTK9_000708</name>
</gene>
<organism evidence="2 3">
    <name type="scientific">Candidatus Neptunichlamydia vexilliferae</name>
    <dbReference type="NCBI Taxonomy" id="1651774"/>
    <lineage>
        <taxon>Bacteria</taxon>
        <taxon>Pseudomonadati</taxon>
        <taxon>Chlamydiota</taxon>
        <taxon>Chlamydiia</taxon>
        <taxon>Parachlamydiales</taxon>
        <taxon>Simkaniaceae</taxon>
        <taxon>Candidatus Neptunichlamydia</taxon>
    </lineage>
</organism>
<dbReference type="Gene3D" id="6.10.180.10">
    <property type="entry name" value="Antitoxin ParD"/>
    <property type="match status" value="1"/>
</dbReference>
<comment type="caution">
    <text evidence="2">The sequence shown here is derived from an EMBL/GenBank/DDBJ whole genome shotgun (WGS) entry which is preliminary data.</text>
</comment>